<evidence type="ECO:0000256" key="2">
    <source>
        <dbReference type="ARBA" id="ARBA00023231"/>
    </source>
</evidence>
<dbReference type="InterPro" id="IPR007415">
    <property type="entry name" value="Nitrogenase_MoFe_mat_NifZ"/>
</dbReference>
<keyword evidence="2" id="KW-0535">Nitrogen fixation</keyword>
<reference evidence="3" key="1">
    <citation type="submission" date="2017-05" db="EMBL/GenBank/DDBJ databases">
        <authorList>
            <person name="Imhoff J.F."/>
            <person name="Rahn T."/>
            <person name="Kuenzel S."/>
            <person name="Neulinger S.C."/>
        </authorList>
    </citation>
    <scope>NUCLEOTIDE SEQUENCE</scope>
    <source>
        <strain evidence="3">DSM 4395</strain>
    </source>
</reference>
<accession>A0AAJ0XGX1</accession>
<proteinExistence type="inferred from homology"/>
<evidence type="ECO:0000256" key="1">
    <source>
        <dbReference type="ARBA" id="ARBA00008027"/>
    </source>
</evidence>
<reference evidence="3" key="2">
    <citation type="journal article" date="2020" name="Microorganisms">
        <title>Osmotic Adaptation and Compatible Solute Biosynthesis of Phototrophic Bacteria as Revealed from Genome Analyses.</title>
        <authorList>
            <person name="Imhoff J.F."/>
            <person name="Rahn T."/>
            <person name="Kunzel S."/>
            <person name="Keller A."/>
            <person name="Neulinger S.C."/>
        </authorList>
    </citation>
    <scope>NUCLEOTIDE SEQUENCE</scope>
    <source>
        <strain evidence="3">DSM 4395</strain>
    </source>
</reference>
<evidence type="ECO:0000313" key="4">
    <source>
        <dbReference type="Proteomes" id="UP001296967"/>
    </source>
</evidence>
<dbReference type="Proteomes" id="UP001296967">
    <property type="component" value="Unassembled WGS sequence"/>
</dbReference>
<comment type="caution">
    <text evidence="3">The sequence shown here is derived from an EMBL/GenBank/DDBJ whole genome shotgun (WGS) entry which is preliminary data.</text>
</comment>
<organism evidence="3 4">
    <name type="scientific">Halochromatium salexigens</name>
    <name type="common">Chromatium salexigens</name>
    <dbReference type="NCBI Taxonomy" id="49447"/>
    <lineage>
        <taxon>Bacteria</taxon>
        <taxon>Pseudomonadati</taxon>
        <taxon>Pseudomonadota</taxon>
        <taxon>Gammaproteobacteria</taxon>
        <taxon>Chromatiales</taxon>
        <taxon>Chromatiaceae</taxon>
        <taxon>Halochromatium</taxon>
    </lineage>
</organism>
<comment type="similarity">
    <text evidence="1">Belongs to the NifZ family.</text>
</comment>
<evidence type="ECO:0000313" key="3">
    <source>
        <dbReference type="EMBL" id="MBK5931993.1"/>
    </source>
</evidence>
<dbReference type="EMBL" id="NHSF01000073">
    <property type="protein sequence ID" value="MBK5931993.1"/>
    <property type="molecule type" value="Genomic_DNA"/>
</dbReference>
<dbReference type="AlphaFoldDB" id="A0AAJ0XGX1"/>
<gene>
    <name evidence="3" type="ORF">CCR82_16000</name>
</gene>
<sequence>MQPRYDYGDEVRVLRNVRNDGTFPGQPTGALLVRRGSTGYVRDVGSFLQDQIIYSVHFLDGDRIVGCREEELQPASDPWTPSRFESREKVSARIALGRGGRVLVEQGRVGEIMKVLRGPATAEQSGEVAYHVLFPGCSLLQVPESALEKVNSPNPSAIAEQSP</sequence>
<keyword evidence="4" id="KW-1185">Reference proteome</keyword>
<dbReference type="GO" id="GO:0009399">
    <property type="term" value="P:nitrogen fixation"/>
    <property type="evidence" value="ECO:0007669"/>
    <property type="project" value="InterPro"/>
</dbReference>
<name>A0AAJ0XGX1_HALSE</name>
<protein>
    <submittedName>
        <fullName evidence="3">Nitrogen fixation protein NifZ</fullName>
    </submittedName>
</protein>
<dbReference type="Pfam" id="PF04319">
    <property type="entry name" value="NifZ"/>
    <property type="match status" value="1"/>
</dbReference>
<dbReference type="RefSeq" id="WP_201246828.1">
    <property type="nucleotide sequence ID" value="NZ_NHSF01000073.1"/>
</dbReference>